<organism evidence="3 4">
    <name type="scientific">Niastella caeni</name>
    <dbReference type="NCBI Taxonomy" id="2569763"/>
    <lineage>
        <taxon>Bacteria</taxon>
        <taxon>Pseudomonadati</taxon>
        <taxon>Bacteroidota</taxon>
        <taxon>Chitinophagia</taxon>
        <taxon>Chitinophagales</taxon>
        <taxon>Chitinophagaceae</taxon>
        <taxon>Niastella</taxon>
    </lineage>
</organism>
<evidence type="ECO:0000313" key="3">
    <source>
        <dbReference type="EMBL" id="THU39956.1"/>
    </source>
</evidence>
<dbReference type="SUPFAM" id="SSF89957">
    <property type="entry name" value="MTH1187/YkoF-like"/>
    <property type="match status" value="1"/>
</dbReference>
<dbReference type="InterPro" id="IPR051614">
    <property type="entry name" value="UPF0045_domain"/>
</dbReference>
<dbReference type="Proteomes" id="UP000306918">
    <property type="component" value="Unassembled WGS sequence"/>
</dbReference>
<dbReference type="AlphaFoldDB" id="A0A4V4H1C6"/>
<dbReference type="PANTHER" id="PTHR33777">
    <property type="entry name" value="UPF0045 PROTEIN ECM15"/>
    <property type="match status" value="1"/>
</dbReference>
<sequence length="100" mass="11447">MHQFLINASIQIIPIVLDKHPYQWVDEAIAIIQQSGVKYEVGPFATVLEGTYNEVMQVIHQVNEFLYEKGCAEWVTNCQIQIRSAGHITASVKTEKFNRQ</sequence>
<protein>
    <submittedName>
        <fullName evidence="3">Thiamine-binding protein</fullName>
    </submittedName>
</protein>
<dbReference type="Gene3D" id="3.30.70.930">
    <property type="match status" value="1"/>
</dbReference>
<reference evidence="3 4" key="1">
    <citation type="submission" date="2019-04" db="EMBL/GenBank/DDBJ databases">
        <title>Niastella caeni sp. nov., isolated from activated sludge.</title>
        <authorList>
            <person name="Sheng M."/>
        </authorList>
    </citation>
    <scope>NUCLEOTIDE SEQUENCE [LARGE SCALE GENOMIC DNA]</scope>
    <source>
        <strain evidence="3 4">HX-2-15</strain>
    </source>
</reference>
<dbReference type="PANTHER" id="PTHR33777:SF1">
    <property type="entry name" value="UPF0045 PROTEIN ECM15"/>
    <property type="match status" value="1"/>
</dbReference>
<evidence type="ECO:0000256" key="1">
    <source>
        <dbReference type="ARBA" id="ARBA00010272"/>
    </source>
</evidence>
<dbReference type="GO" id="GO:0005829">
    <property type="term" value="C:cytosol"/>
    <property type="evidence" value="ECO:0007669"/>
    <property type="project" value="TreeGrafter"/>
</dbReference>
<dbReference type="EMBL" id="STFF01000002">
    <property type="protein sequence ID" value="THU39956.1"/>
    <property type="molecule type" value="Genomic_DNA"/>
</dbReference>
<evidence type="ECO:0000259" key="2">
    <source>
        <dbReference type="Pfam" id="PF01910"/>
    </source>
</evidence>
<comment type="similarity">
    <text evidence="1">Belongs to the UPF0045 family.</text>
</comment>
<gene>
    <name evidence="3" type="ORF">FAM09_08675</name>
</gene>
<dbReference type="InterPro" id="IPR029756">
    <property type="entry name" value="MTH1187/YkoF-like"/>
</dbReference>
<dbReference type="OrthoDB" id="5886358at2"/>
<feature type="domain" description="Thiamine-binding protein" evidence="2">
    <location>
        <begin position="8"/>
        <end position="96"/>
    </location>
</feature>
<dbReference type="Pfam" id="PF01910">
    <property type="entry name" value="Thiamine_BP"/>
    <property type="match status" value="1"/>
</dbReference>
<keyword evidence="4" id="KW-1185">Reference proteome</keyword>
<dbReference type="RefSeq" id="WP_136576712.1">
    <property type="nucleotide sequence ID" value="NZ_STFF01000002.1"/>
</dbReference>
<proteinExistence type="inferred from homology"/>
<comment type="caution">
    <text evidence="3">The sequence shown here is derived from an EMBL/GenBank/DDBJ whole genome shotgun (WGS) entry which is preliminary data.</text>
</comment>
<name>A0A4V4H1C6_9BACT</name>
<accession>A0A4V4H1C6</accession>
<evidence type="ECO:0000313" key="4">
    <source>
        <dbReference type="Proteomes" id="UP000306918"/>
    </source>
</evidence>
<dbReference type="InterPro" id="IPR002767">
    <property type="entry name" value="Thiamine_BP"/>
</dbReference>